<reference evidence="2 3" key="1">
    <citation type="submission" date="2017-12" db="EMBL/GenBank/DDBJ databases">
        <title>Bifidobacterium longum APC/DPC strains.</title>
        <authorList>
            <person name="Arboleya S."/>
        </authorList>
    </citation>
    <scope>NUCLEOTIDE SEQUENCE [LARGE SCALE GENOMIC DNA]</scope>
    <source>
        <strain evidence="2 3">APC1461</strain>
    </source>
</reference>
<dbReference type="EMBL" id="PJEG01000020">
    <property type="protein sequence ID" value="PKD14143.1"/>
    <property type="molecule type" value="Genomic_DNA"/>
</dbReference>
<dbReference type="Proteomes" id="UP000232928">
    <property type="component" value="Unassembled WGS sequence"/>
</dbReference>
<organism evidence="2 3">
    <name type="scientific">Bifidobacterium longum</name>
    <dbReference type="NCBI Taxonomy" id="216816"/>
    <lineage>
        <taxon>Bacteria</taxon>
        <taxon>Bacillati</taxon>
        <taxon>Actinomycetota</taxon>
        <taxon>Actinomycetes</taxon>
        <taxon>Bifidobacteriales</taxon>
        <taxon>Bifidobacteriaceae</taxon>
        <taxon>Bifidobacterium</taxon>
    </lineage>
</organism>
<comment type="caution">
    <text evidence="2">The sequence shown here is derived from an EMBL/GenBank/DDBJ whole genome shotgun (WGS) entry which is preliminary data.</text>
</comment>
<dbReference type="RefSeq" id="WP_232778916.1">
    <property type="nucleotide sequence ID" value="NZ_PJEG01000020.1"/>
</dbReference>
<evidence type="ECO:0008006" key="4">
    <source>
        <dbReference type="Google" id="ProtNLM"/>
    </source>
</evidence>
<protein>
    <recommendedName>
        <fullName evidence="4">Transposase</fullName>
    </recommendedName>
</protein>
<proteinExistence type="predicted"/>
<evidence type="ECO:0000256" key="1">
    <source>
        <dbReference type="SAM" id="MobiDB-lite"/>
    </source>
</evidence>
<evidence type="ECO:0000313" key="2">
    <source>
        <dbReference type="EMBL" id="PKD14143.1"/>
    </source>
</evidence>
<evidence type="ECO:0000313" key="3">
    <source>
        <dbReference type="Proteomes" id="UP000232928"/>
    </source>
</evidence>
<accession>A0A2N0THD2</accession>
<sequence length="62" mass="7244">MAEADGIPCRDRNLPWTKRWRLLTDWIRAHMNVFDDATDEASAERQQRRLRARRAGPSPNPA</sequence>
<name>A0A2N0THD2_BIFLN</name>
<feature type="region of interest" description="Disordered" evidence="1">
    <location>
        <begin position="36"/>
        <end position="62"/>
    </location>
</feature>
<gene>
    <name evidence="2" type="ORF">APC1461_1616</name>
</gene>
<dbReference type="AlphaFoldDB" id="A0A2N0THD2"/>